<dbReference type="InterPro" id="IPR007252">
    <property type="entry name" value="Nup84/Nup107"/>
</dbReference>
<dbReference type="CTD" id="57122"/>
<dbReference type="GO" id="GO:0006606">
    <property type="term" value="P:protein import into nucleus"/>
    <property type="evidence" value="ECO:0007669"/>
    <property type="project" value="TreeGrafter"/>
</dbReference>
<dbReference type="GeneID" id="108675952"/>
<dbReference type="Gene3D" id="1.20.190.50">
    <property type="match status" value="1"/>
</dbReference>
<keyword evidence="4" id="KW-0653">Protein transport</keyword>
<evidence type="ECO:0000256" key="3">
    <source>
        <dbReference type="ARBA" id="ARBA00022816"/>
    </source>
</evidence>
<evidence type="ECO:0000256" key="8">
    <source>
        <dbReference type="ARBA" id="ARBA00023242"/>
    </source>
</evidence>
<dbReference type="GO" id="GO:0006406">
    <property type="term" value="P:mRNA export from nucleus"/>
    <property type="evidence" value="ECO:0007669"/>
    <property type="project" value="TreeGrafter"/>
</dbReference>
<dbReference type="GO" id="GO:0031080">
    <property type="term" value="C:nuclear pore outer ring"/>
    <property type="evidence" value="ECO:0007669"/>
    <property type="project" value="TreeGrafter"/>
</dbReference>
<keyword evidence="10" id="KW-1185">Reference proteome</keyword>
<comment type="function">
    <text evidence="9">Functions as a component of the nuclear pore complex (NPC).</text>
</comment>
<protein>
    <recommendedName>
        <fullName evidence="9">Nuclear pore complex protein</fullName>
    </recommendedName>
</protein>
<evidence type="ECO:0000256" key="6">
    <source>
        <dbReference type="ARBA" id="ARBA00023132"/>
    </source>
</evidence>
<comment type="subunit">
    <text evidence="9">Part of the nuclear pore complex (NPC).</text>
</comment>
<dbReference type="PANTHER" id="PTHR13003">
    <property type="entry name" value="NUP107-RELATED"/>
    <property type="match status" value="1"/>
</dbReference>
<dbReference type="RefSeq" id="XP_047738295.1">
    <property type="nucleotide sequence ID" value="XM_047882339.1"/>
</dbReference>
<accession>A0A979FQ33</accession>
<sequence>MPTHHPACVHTKQVLQQLLGERNMWRLLRSLYVDRQCRSDTPDNGDEDMAVSWLKSDQTVINEIYNDSREIREAQIVIDWLEKNASDAMMQLPEKVEHYTDSHIAWENTLRELKNCARGAMGSRHSSHLVTAMDPDAPVRQKKAIHDLDQDDERVLTRSVMLAIRSGELFQAQDKCVASGKQWLAAALEGWKLHHDPNVHDPSRRQPIMGNPYRDVWKLTAWRASEDCRLSHHQRALYGSLCGNLRAMKLVCQDWEDLLWAHVRAMVDQRVEERLRFLHAQSRQRTLVPLPKNYPEERISLDIVFTSVEKSCTVSELKNPYYLMCKFLVLDDVDGLLGASKLWIRDGTAPHLLRCLTHLLLVLRRIYKIVTPEQENTASAVLQACVKASIERGDVEQVAWYTAMLPEAQQVACYAGFLLNISDPPQRRHALHLAQTVGLDVHAIATTTTAIIRLSPSGGLSEGESLVGETAQTDRIKIAGLDWLLFDDALRKEALIQALALVRTFLIARKISAANITMDKLPSDTLAMVGCEDETEDQPPEVEAAVREYLCIKTFLSAQECFSDWFDHFHQQKPAAPGALSSSASFQEQIAHEHATLQHQTAMDKWQAALDRLTKVACERLYNVLLFPDGGWLVDLAPLPHNDSQRGDSSSNRLQHLPPEIAAREPDRSRQLATLRSIYIPQVCSLLQNILSSTGDHKQCIQLADIVSSEQHQLYTAFGTAEMQRFLLKLLESSRYLLDHDKDALGYPLH</sequence>
<evidence type="ECO:0000313" key="11">
    <source>
        <dbReference type="RefSeq" id="XP_047738295.1"/>
    </source>
</evidence>
<evidence type="ECO:0000313" key="10">
    <source>
        <dbReference type="Proteomes" id="UP000694843"/>
    </source>
</evidence>
<dbReference type="Proteomes" id="UP000694843">
    <property type="component" value="Unplaced"/>
</dbReference>
<evidence type="ECO:0000256" key="2">
    <source>
        <dbReference type="ARBA" id="ARBA00022448"/>
    </source>
</evidence>
<dbReference type="KEGG" id="hazt:108675952"/>
<evidence type="ECO:0000256" key="1">
    <source>
        <dbReference type="ARBA" id="ARBA00009510"/>
    </source>
</evidence>
<comment type="subcellular location">
    <subcellularLocation>
        <location evidence="9">Nucleus</location>
        <location evidence="9">Nuclear pore complex</location>
    </subcellularLocation>
    <subcellularLocation>
        <location evidence="9">Nucleus membrane</location>
    </subcellularLocation>
</comment>
<dbReference type="OrthoDB" id="3098at2759"/>
<evidence type="ECO:0000256" key="5">
    <source>
        <dbReference type="ARBA" id="ARBA00023010"/>
    </source>
</evidence>
<dbReference type="GO" id="GO:0017056">
    <property type="term" value="F:structural constituent of nuclear pore"/>
    <property type="evidence" value="ECO:0007669"/>
    <property type="project" value="UniProtKB-UniRule"/>
</dbReference>
<keyword evidence="5 9" id="KW-0811">Translocation</keyword>
<comment type="similarity">
    <text evidence="1 9">Belongs to the nucleoporin Nup84/Nup107 family.</text>
</comment>
<name>A0A979FQ33_HYAAZ</name>
<keyword evidence="8 9" id="KW-0539">Nucleus</keyword>
<proteinExistence type="inferred from homology"/>
<keyword evidence="6 9" id="KW-0906">Nuclear pore complex</keyword>
<dbReference type="AlphaFoldDB" id="A0A979FQ33"/>
<evidence type="ECO:0000256" key="7">
    <source>
        <dbReference type="ARBA" id="ARBA00023136"/>
    </source>
</evidence>
<gene>
    <name evidence="11" type="primary">LOC108675952</name>
</gene>
<dbReference type="OMA" id="MAHIVLF"/>
<evidence type="ECO:0000256" key="9">
    <source>
        <dbReference type="RuleBase" id="RU365072"/>
    </source>
</evidence>
<dbReference type="PANTHER" id="PTHR13003:SF2">
    <property type="entry name" value="NUCLEAR PORE COMPLEX PROTEIN NUP107"/>
    <property type="match status" value="1"/>
</dbReference>
<organism evidence="10 11">
    <name type="scientific">Hyalella azteca</name>
    <name type="common">Amphipod</name>
    <dbReference type="NCBI Taxonomy" id="294128"/>
    <lineage>
        <taxon>Eukaryota</taxon>
        <taxon>Metazoa</taxon>
        <taxon>Ecdysozoa</taxon>
        <taxon>Arthropoda</taxon>
        <taxon>Crustacea</taxon>
        <taxon>Multicrustacea</taxon>
        <taxon>Malacostraca</taxon>
        <taxon>Eumalacostraca</taxon>
        <taxon>Peracarida</taxon>
        <taxon>Amphipoda</taxon>
        <taxon>Senticaudata</taxon>
        <taxon>Talitrida</taxon>
        <taxon>Talitroidea</taxon>
        <taxon>Hyalellidae</taxon>
        <taxon>Hyalella</taxon>
    </lineage>
</organism>
<keyword evidence="3" id="KW-0509">mRNA transport</keyword>
<dbReference type="GO" id="GO:0000973">
    <property type="term" value="P:post-transcriptional tethering of RNA polymerase II gene DNA at nuclear periphery"/>
    <property type="evidence" value="ECO:0007669"/>
    <property type="project" value="TreeGrafter"/>
</dbReference>
<dbReference type="Gene3D" id="1.10.3450.20">
    <property type="match status" value="1"/>
</dbReference>
<keyword evidence="7 9" id="KW-0472">Membrane</keyword>
<dbReference type="FunFam" id="1.10.3450.20:FF:000001">
    <property type="entry name" value="Nuclear pore complex protein"/>
    <property type="match status" value="1"/>
</dbReference>
<reference evidence="11" key="1">
    <citation type="submission" date="2025-08" db="UniProtKB">
        <authorList>
            <consortium name="RefSeq"/>
        </authorList>
    </citation>
    <scope>IDENTIFICATION</scope>
    <source>
        <tissue evidence="11">Whole organism</tissue>
    </source>
</reference>
<dbReference type="Pfam" id="PF04121">
    <property type="entry name" value="Nup84_Nup100"/>
    <property type="match status" value="1"/>
</dbReference>
<keyword evidence="2 9" id="KW-0813">Transport</keyword>
<evidence type="ECO:0000256" key="4">
    <source>
        <dbReference type="ARBA" id="ARBA00022927"/>
    </source>
</evidence>
<dbReference type="GO" id="GO:0031965">
    <property type="term" value="C:nuclear membrane"/>
    <property type="evidence" value="ECO:0007669"/>
    <property type="project" value="UniProtKB-SubCell"/>
</dbReference>